<dbReference type="Gene3D" id="1.10.10.10">
    <property type="entry name" value="Winged helix-like DNA-binding domain superfamily/Winged helix DNA-binding domain"/>
    <property type="match status" value="1"/>
</dbReference>
<dbReference type="GO" id="GO:0001216">
    <property type="term" value="F:DNA-binding transcription activator activity"/>
    <property type="evidence" value="ECO:0007669"/>
    <property type="project" value="InterPro"/>
</dbReference>
<dbReference type="GO" id="GO:0006352">
    <property type="term" value="P:DNA-templated transcription initiation"/>
    <property type="evidence" value="ECO:0007669"/>
    <property type="project" value="InterPro"/>
</dbReference>
<dbReference type="AlphaFoldDB" id="A0A1B2I5D3"/>
<dbReference type="GO" id="GO:0016779">
    <property type="term" value="F:nucleotidyltransferase activity"/>
    <property type="evidence" value="ECO:0007669"/>
    <property type="project" value="UniProtKB-KW"/>
</dbReference>
<dbReference type="OrthoDB" id="3527at2"/>
<keyword evidence="6" id="KW-0731">Sigma factor</keyword>
<dbReference type="Proteomes" id="UP000093044">
    <property type="component" value="Chromosome"/>
</dbReference>
<dbReference type="GO" id="GO:0016987">
    <property type="term" value="F:sigma factor activity"/>
    <property type="evidence" value="ECO:0007669"/>
    <property type="project" value="UniProtKB-KW"/>
</dbReference>
<sequence>MNELRLLSGLRGKPRLSPKAFLGANLLLAPAAELTDICRALAGDNALVRFSPPRGFSVRIEDAEDFYENIAERPSLDAALYPQICGCPGFAFLEGTAADPAFWSSLLDERGYLNTTPEEAASIAGIDAAAAERFIKNLQDYVEPAGLFAADLKESLLIQLRRGRLEGGAAWRLLTEGEAVLLSGRAAEWGGSQGLEAGEIEAALALLRSLDPAPGRNFAPAAFSLPDIEFVIEGERITPRLIVENMPRVENGFAEFEAFSDALLREKWLRGEWRAARDTLKKLGMRYRTLLRAAFHIASVQREKVMAPSRPPEPLTYKEAAAALSLHTSTLYRAMQNTSCLISGRSYPMRIFFSRAAAAEKTVSIAALRTQISTLRAQGLTNREIGERLGLPTRTVAWHSAKIGAARGR</sequence>
<evidence type="ECO:0000256" key="5">
    <source>
        <dbReference type="ARBA" id="ARBA00023015"/>
    </source>
</evidence>
<feature type="domain" description="RNA polymerase sigma factor 54 core-binding" evidence="10">
    <location>
        <begin position="106"/>
        <end position="249"/>
    </location>
</feature>
<comment type="similarity">
    <text evidence="1">Belongs to the sigma-54 factor family.</text>
</comment>
<dbReference type="SUPFAM" id="SSF46894">
    <property type="entry name" value="C-terminal effector domain of the bipartite response regulators"/>
    <property type="match status" value="1"/>
</dbReference>
<dbReference type="InterPro" id="IPR000394">
    <property type="entry name" value="RNA_pol_sigma_54"/>
</dbReference>
<organism evidence="11 12">
    <name type="scientific">Cloacibacillus porcorum</name>
    <dbReference type="NCBI Taxonomy" id="1197717"/>
    <lineage>
        <taxon>Bacteria</taxon>
        <taxon>Thermotogati</taxon>
        <taxon>Synergistota</taxon>
        <taxon>Synergistia</taxon>
        <taxon>Synergistales</taxon>
        <taxon>Synergistaceae</taxon>
        <taxon>Cloacibacillus</taxon>
    </lineage>
</organism>
<dbReference type="Pfam" id="PF04552">
    <property type="entry name" value="Sigma54_DBD"/>
    <property type="match status" value="1"/>
</dbReference>
<accession>A0A1B2I5D3</accession>
<dbReference type="GO" id="GO:0003677">
    <property type="term" value="F:DNA binding"/>
    <property type="evidence" value="ECO:0007669"/>
    <property type="project" value="UniProtKB-KW"/>
</dbReference>
<keyword evidence="12" id="KW-1185">Reference proteome</keyword>
<name>A0A1B2I5D3_9BACT</name>
<evidence type="ECO:0000256" key="4">
    <source>
        <dbReference type="ARBA" id="ARBA00022695"/>
    </source>
</evidence>
<dbReference type="InterPro" id="IPR036388">
    <property type="entry name" value="WH-like_DNA-bd_sf"/>
</dbReference>
<dbReference type="Pfam" id="PF04963">
    <property type="entry name" value="Sigma54_CBD"/>
    <property type="match status" value="1"/>
</dbReference>
<protein>
    <recommendedName>
        <fullName evidence="13">RNA polymerase sigma factor 54 DNA-binding domain-containing protein</fullName>
    </recommendedName>
</protein>
<evidence type="ECO:0000313" key="12">
    <source>
        <dbReference type="Proteomes" id="UP000093044"/>
    </source>
</evidence>
<dbReference type="PANTHER" id="PTHR32248">
    <property type="entry name" value="RNA POLYMERASE SIGMA-54 FACTOR"/>
    <property type="match status" value="1"/>
</dbReference>
<evidence type="ECO:0000256" key="6">
    <source>
        <dbReference type="ARBA" id="ARBA00023082"/>
    </source>
</evidence>
<keyword evidence="7" id="KW-0238">DNA-binding</keyword>
<evidence type="ECO:0000256" key="7">
    <source>
        <dbReference type="ARBA" id="ARBA00023125"/>
    </source>
</evidence>
<keyword evidence="4" id="KW-0548">Nucleotidyltransferase</keyword>
<evidence type="ECO:0000256" key="3">
    <source>
        <dbReference type="ARBA" id="ARBA00022679"/>
    </source>
</evidence>
<keyword evidence="5" id="KW-0805">Transcription regulation</keyword>
<evidence type="ECO:0008006" key="13">
    <source>
        <dbReference type="Google" id="ProtNLM"/>
    </source>
</evidence>
<keyword evidence="3" id="KW-0808">Transferase</keyword>
<dbReference type="GeneID" id="83057942"/>
<dbReference type="InterPro" id="IPR007634">
    <property type="entry name" value="RNA_pol_sigma_54_DNA-bd"/>
</dbReference>
<dbReference type="STRING" id="1197717.BED41_08780"/>
<keyword evidence="8" id="KW-0804">Transcription</keyword>
<dbReference type="KEGG" id="cpor:BED41_08780"/>
<dbReference type="PANTHER" id="PTHR32248:SF4">
    <property type="entry name" value="RNA POLYMERASE SIGMA-54 FACTOR"/>
    <property type="match status" value="1"/>
</dbReference>
<evidence type="ECO:0000256" key="1">
    <source>
        <dbReference type="ARBA" id="ARBA00008798"/>
    </source>
</evidence>
<dbReference type="InterPro" id="IPR016032">
    <property type="entry name" value="Sig_transdc_resp-reg_C-effctor"/>
</dbReference>
<evidence type="ECO:0000259" key="10">
    <source>
        <dbReference type="Pfam" id="PF04963"/>
    </source>
</evidence>
<dbReference type="EMBL" id="CP016757">
    <property type="protein sequence ID" value="ANZ45157.1"/>
    <property type="molecule type" value="Genomic_DNA"/>
</dbReference>
<gene>
    <name evidence="11" type="ORF">BED41_08780</name>
</gene>
<evidence type="ECO:0000259" key="9">
    <source>
        <dbReference type="Pfam" id="PF04552"/>
    </source>
</evidence>
<feature type="domain" description="RNA polymerase sigma factor 54 DNA-binding" evidence="9">
    <location>
        <begin position="267"/>
        <end position="375"/>
    </location>
</feature>
<evidence type="ECO:0000313" key="11">
    <source>
        <dbReference type="EMBL" id="ANZ45157.1"/>
    </source>
</evidence>
<keyword evidence="2" id="KW-0240">DNA-directed RNA polymerase</keyword>
<dbReference type="InterPro" id="IPR007046">
    <property type="entry name" value="RNA_pol_sigma_54_core-bd"/>
</dbReference>
<evidence type="ECO:0000256" key="2">
    <source>
        <dbReference type="ARBA" id="ARBA00022478"/>
    </source>
</evidence>
<evidence type="ECO:0000256" key="8">
    <source>
        <dbReference type="ARBA" id="ARBA00023163"/>
    </source>
</evidence>
<dbReference type="GO" id="GO:0000428">
    <property type="term" value="C:DNA-directed RNA polymerase complex"/>
    <property type="evidence" value="ECO:0007669"/>
    <property type="project" value="UniProtKB-KW"/>
</dbReference>
<reference evidence="11" key="1">
    <citation type="submission" date="2016-08" db="EMBL/GenBank/DDBJ databases">
        <title>Complete genome of Cloacibacillus porcorum.</title>
        <authorList>
            <person name="Looft T."/>
            <person name="Bayles D.O."/>
            <person name="Alt D.P."/>
        </authorList>
    </citation>
    <scope>NUCLEOTIDE SEQUENCE [LARGE SCALE GENOMIC DNA]</scope>
    <source>
        <strain evidence="11">CL-84</strain>
    </source>
</reference>
<dbReference type="PROSITE" id="PS50044">
    <property type="entry name" value="SIGMA54_3"/>
    <property type="match status" value="1"/>
</dbReference>
<proteinExistence type="inferred from homology"/>
<dbReference type="RefSeq" id="WP_066744952.1">
    <property type="nucleotide sequence ID" value="NZ_CP016757.1"/>
</dbReference>